<feature type="compositionally biased region" description="Low complexity" evidence="1">
    <location>
        <begin position="44"/>
        <end position="53"/>
    </location>
</feature>
<reference evidence="2 3" key="1">
    <citation type="submission" date="2016-11" db="EMBL/GenBank/DDBJ databases">
        <authorList>
            <person name="Jaros S."/>
            <person name="Januszkiewicz K."/>
            <person name="Wedrychowicz H."/>
        </authorList>
    </citation>
    <scope>NUCLEOTIDE SEQUENCE [LARGE SCALE GENOMIC DNA]</scope>
    <source>
        <strain evidence="2 3">DSM 45408</strain>
    </source>
</reference>
<accession>A0A1M5DPA4</accession>
<keyword evidence="3" id="KW-1185">Reference proteome</keyword>
<sequence length="227" mass="22907">MLHPVGPLPAAVYWRRRLLVLTLLLAVLGGGGWLLVSLVTGSGTSAAAGGSPTTPEPDAGPPALDRVVPSLAGVQTPTPAPSTTPPAPQTPAPPAQEAGAACGDGSIALEVRTPGEAPSGAAVSLELVVTNTAAVPCTRALDAQLQEMVLVDGAGARLWGSNDCQPASSSDTRTLQPGEQVVFPLTWTGLTSEPACAAPRVPVAPGDYVVRARLDAKTSPDAPLRIR</sequence>
<organism evidence="2 3">
    <name type="scientific">Geodermatophilus nigrescens</name>
    <dbReference type="NCBI Taxonomy" id="1070870"/>
    <lineage>
        <taxon>Bacteria</taxon>
        <taxon>Bacillati</taxon>
        <taxon>Actinomycetota</taxon>
        <taxon>Actinomycetes</taxon>
        <taxon>Geodermatophilales</taxon>
        <taxon>Geodermatophilaceae</taxon>
        <taxon>Geodermatophilus</taxon>
    </lineage>
</organism>
<dbReference type="RefSeq" id="WP_073418373.1">
    <property type="nucleotide sequence ID" value="NZ_FQVX01000001.1"/>
</dbReference>
<evidence type="ECO:0008006" key="4">
    <source>
        <dbReference type="Google" id="ProtNLM"/>
    </source>
</evidence>
<dbReference type="Proteomes" id="UP000184471">
    <property type="component" value="Unassembled WGS sequence"/>
</dbReference>
<evidence type="ECO:0000256" key="1">
    <source>
        <dbReference type="SAM" id="MobiDB-lite"/>
    </source>
</evidence>
<evidence type="ECO:0000313" key="2">
    <source>
        <dbReference type="EMBL" id="SHF68829.1"/>
    </source>
</evidence>
<protein>
    <recommendedName>
        <fullName evidence="4">MucR family transcriptional regulator</fullName>
    </recommendedName>
</protein>
<proteinExistence type="predicted"/>
<evidence type="ECO:0000313" key="3">
    <source>
        <dbReference type="Proteomes" id="UP000184471"/>
    </source>
</evidence>
<feature type="compositionally biased region" description="Pro residues" evidence="1">
    <location>
        <begin position="78"/>
        <end position="94"/>
    </location>
</feature>
<dbReference type="STRING" id="1070870.SAMN05444351_0475"/>
<name>A0A1M5DPA4_9ACTN</name>
<dbReference type="EMBL" id="FQVX01000001">
    <property type="protein sequence ID" value="SHF68829.1"/>
    <property type="molecule type" value="Genomic_DNA"/>
</dbReference>
<dbReference type="AlphaFoldDB" id="A0A1M5DPA4"/>
<gene>
    <name evidence="2" type="ORF">SAMN05444351_0475</name>
</gene>
<dbReference type="OrthoDB" id="5189092at2"/>
<feature type="region of interest" description="Disordered" evidence="1">
    <location>
        <begin position="44"/>
        <end position="100"/>
    </location>
</feature>